<organism evidence="3 4">
    <name type="scientific">Actinomyces weissii</name>
    <dbReference type="NCBI Taxonomy" id="675090"/>
    <lineage>
        <taxon>Bacteria</taxon>
        <taxon>Bacillati</taxon>
        <taxon>Actinomycetota</taxon>
        <taxon>Actinomycetes</taxon>
        <taxon>Actinomycetales</taxon>
        <taxon>Actinomycetaceae</taxon>
        <taxon>Actinomyces</taxon>
    </lineage>
</organism>
<reference evidence="3 4" key="1">
    <citation type="submission" date="2020-12" db="EMBL/GenBank/DDBJ databases">
        <authorList>
            <person name="Zhou J."/>
        </authorList>
    </citation>
    <scope>NUCLEOTIDE SEQUENCE [LARGE SCALE GENOMIC DNA]</scope>
    <source>
        <strain evidence="3 4">CCUG 61299</strain>
    </source>
</reference>
<dbReference type="EMBL" id="CP066802">
    <property type="protein sequence ID" value="QQM67402.1"/>
    <property type="molecule type" value="Genomic_DNA"/>
</dbReference>
<feature type="domain" description="DUF6286" evidence="2">
    <location>
        <begin position="75"/>
        <end position="179"/>
    </location>
</feature>
<evidence type="ECO:0000259" key="2">
    <source>
        <dbReference type="Pfam" id="PF19803"/>
    </source>
</evidence>
<dbReference type="InterPro" id="IPR046253">
    <property type="entry name" value="DUF6286"/>
</dbReference>
<gene>
    <name evidence="3" type="ORF">JG540_00345</name>
</gene>
<dbReference type="Proteomes" id="UP000595895">
    <property type="component" value="Chromosome"/>
</dbReference>
<keyword evidence="1" id="KW-0812">Transmembrane</keyword>
<evidence type="ECO:0000313" key="4">
    <source>
        <dbReference type="Proteomes" id="UP000595895"/>
    </source>
</evidence>
<protein>
    <submittedName>
        <fullName evidence="3">Alkaline shock response membrane anchor protein AmaP</fullName>
    </submittedName>
</protein>
<evidence type="ECO:0000256" key="1">
    <source>
        <dbReference type="SAM" id="Phobius"/>
    </source>
</evidence>
<accession>A0A7T7M9M5</accession>
<dbReference type="KEGG" id="awe:JG540_00345"/>
<name>A0A7T7M9M5_9ACTO</name>
<keyword evidence="1" id="KW-1133">Transmembrane helix</keyword>
<dbReference type="RefSeq" id="WP_200275957.1">
    <property type="nucleotide sequence ID" value="NZ_CP066802.1"/>
</dbReference>
<sequence length="182" mass="19260">MSNTPRSLTRRPSRTVPATLTALAALALGATGTWLVGTRLLTGSWPQQARTAVSHLAATQLGSLTVLTLGCLLVLLGLLALWLALWPGRSRNVEVLADDVPGQTVISRKDLAGLVRHRVEQVDGVDSVSVRATGSRADIRVGSVIGDVGPLRQDVQAAAQEALTRLNPTSAVRARVRVRHTS</sequence>
<keyword evidence="1" id="KW-0472">Membrane</keyword>
<proteinExistence type="predicted"/>
<feature type="transmembrane region" description="Helical" evidence="1">
    <location>
        <begin position="61"/>
        <end position="85"/>
    </location>
</feature>
<dbReference type="AlphaFoldDB" id="A0A7T7M9M5"/>
<feature type="transmembrane region" description="Helical" evidence="1">
    <location>
        <begin position="20"/>
        <end position="41"/>
    </location>
</feature>
<dbReference type="Pfam" id="PF19803">
    <property type="entry name" value="DUF6286"/>
    <property type="match status" value="1"/>
</dbReference>
<evidence type="ECO:0000313" key="3">
    <source>
        <dbReference type="EMBL" id="QQM67402.1"/>
    </source>
</evidence>
<keyword evidence="4" id="KW-1185">Reference proteome</keyword>